<proteinExistence type="inferred from homology"/>
<dbReference type="PROSITE" id="PS00135">
    <property type="entry name" value="TRYPSIN_SER"/>
    <property type="match status" value="1"/>
</dbReference>
<dbReference type="FunFam" id="2.40.10.10:FF:000068">
    <property type="entry name" value="transmembrane protease serine 2"/>
    <property type="match status" value="1"/>
</dbReference>
<feature type="signal peptide" evidence="4">
    <location>
        <begin position="1"/>
        <end position="18"/>
    </location>
</feature>
<dbReference type="STRING" id="34508.A0A4U5N316"/>
<keyword evidence="4" id="KW-0732">Signal</keyword>
<dbReference type="PRINTS" id="PR00722">
    <property type="entry name" value="CHYMOTRYPSIN"/>
</dbReference>
<keyword evidence="1" id="KW-1015">Disulfide bond</keyword>
<accession>A0A4U5N316</accession>
<evidence type="ECO:0000259" key="5">
    <source>
        <dbReference type="PROSITE" id="PS50240"/>
    </source>
</evidence>
<dbReference type="InterPro" id="IPR018114">
    <property type="entry name" value="TRYPSIN_HIS"/>
</dbReference>
<dbReference type="InterPro" id="IPR033116">
    <property type="entry name" value="TRYPSIN_SER"/>
</dbReference>
<keyword evidence="7" id="KW-1185">Reference proteome</keyword>
<evidence type="ECO:0000256" key="2">
    <source>
        <dbReference type="ARBA" id="ARBA00024195"/>
    </source>
</evidence>
<dbReference type="InterPro" id="IPR051487">
    <property type="entry name" value="Ser/Thr_Proteases_Immune/Dev"/>
</dbReference>
<dbReference type="Proteomes" id="UP000298663">
    <property type="component" value="Unassembled WGS sequence"/>
</dbReference>
<dbReference type="InterPro" id="IPR001314">
    <property type="entry name" value="Peptidase_S1A"/>
</dbReference>
<sequence length="286" mass="31678">MKKSLFVLVFFFAASIQAENATFEGPDELIFGGSPAAAGQYPFFVSLVQNGYWHNCGASLISSRHVLTAGHCIWPPESFHRYAYQAENAFTQSYMARLGTNVVGGGQTFRISGVRIHPYYNRVNLNNDVAIIVLATPVRFNNLVQPIRLMRARAGPQAGMAIGLGYLRFDPRTRPPSTLSPNTLQQLPVTIDADWTCQSSLFPIYMRATTMCIKGNRAGPLPGDSGSPVMVRRESEWWQVGVCSFGDYMAYMKAVNGMTIPPTGYVRVANYCPFIAQVTRNMVHCQ</sequence>
<dbReference type="PROSITE" id="PS00134">
    <property type="entry name" value="TRYPSIN_HIS"/>
    <property type="match status" value="1"/>
</dbReference>
<reference evidence="6 7" key="1">
    <citation type="journal article" date="2015" name="Genome Biol.">
        <title>Comparative genomics of Steinernema reveals deeply conserved gene regulatory networks.</title>
        <authorList>
            <person name="Dillman A.R."/>
            <person name="Macchietto M."/>
            <person name="Porter C.F."/>
            <person name="Rogers A."/>
            <person name="Williams B."/>
            <person name="Antoshechkin I."/>
            <person name="Lee M.M."/>
            <person name="Goodwin Z."/>
            <person name="Lu X."/>
            <person name="Lewis E.E."/>
            <person name="Goodrich-Blair H."/>
            <person name="Stock S.P."/>
            <person name="Adams B.J."/>
            <person name="Sternberg P.W."/>
            <person name="Mortazavi A."/>
        </authorList>
    </citation>
    <scope>NUCLEOTIDE SEQUENCE [LARGE SCALE GENOMIC DNA]</scope>
    <source>
        <strain evidence="6 7">ALL</strain>
    </source>
</reference>
<evidence type="ECO:0000313" key="6">
    <source>
        <dbReference type="EMBL" id="TKR76819.1"/>
    </source>
</evidence>
<dbReference type="Gene3D" id="2.40.10.10">
    <property type="entry name" value="Trypsin-like serine proteases"/>
    <property type="match status" value="1"/>
</dbReference>
<keyword evidence="3" id="KW-0378">Hydrolase</keyword>
<dbReference type="Pfam" id="PF00089">
    <property type="entry name" value="Trypsin"/>
    <property type="match status" value="1"/>
</dbReference>
<organism evidence="6 7">
    <name type="scientific">Steinernema carpocapsae</name>
    <name type="common">Entomopathogenic nematode</name>
    <dbReference type="NCBI Taxonomy" id="34508"/>
    <lineage>
        <taxon>Eukaryota</taxon>
        <taxon>Metazoa</taxon>
        <taxon>Ecdysozoa</taxon>
        <taxon>Nematoda</taxon>
        <taxon>Chromadorea</taxon>
        <taxon>Rhabditida</taxon>
        <taxon>Tylenchina</taxon>
        <taxon>Panagrolaimomorpha</taxon>
        <taxon>Strongyloidoidea</taxon>
        <taxon>Steinernematidae</taxon>
        <taxon>Steinernema</taxon>
    </lineage>
</organism>
<dbReference type="CDD" id="cd00190">
    <property type="entry name" value="Tryp_SPc"/>
    <property type="match status" value="1"/>
</dbReference>
<dbReference type="GO" id="GO:0006508">
    <property type="term" value="P:proteolysis"/>
    <property type="evidence" value="ECO:0007669"/>
    <property type="project" value="UniProtKB-KW"/>
</dbReference>
<dbReference type="EMBL" id="AZBU02000005">
    <property type="protein sequence ID" value="TKR76819.1"/>
    <property type="molecule type" value="Genomic_DNA"/>
</dbReference>
<dbReference type="SUPFAM" id="SSF50494">
    <property type="entry name" value="Trypsin-like serine proteases"/>
    <property type="match status" value="1"/>
</dbReference>
<evidence type="ECO:0000313" key="7">
    <source>
        <dbReference type="Proteomes" id="UP000298663"/>
    </source>
</evidence>
<reference evidence="6 7" key="2">
    <citation type="journal article" date="2019" name="G3 (Bethesda)">
        <title>Hybrid Assembly of the Genome of the Entomopathogenic Nematode Steinernema carpocapsae Identifies the X-Chromosome.</title>
        <authorList>
            <person name="Serra L."/>
            <person name="Macchietto M."/>
            <person name="Macias-Munoz A."/>
            <person name="McGill C.J."/>
            <person name="Rodriguez I.M."/>
            <person name="Rodriguez B."/>
            <person name="Murad R."/>
            <person name="Mortazavi A."/>
        </authorList>
    </citation>
    <scope>NUCLEOTIDE SEQUENCE [LARGE SCALE GENOMIC DNA]</scope>
    <source>
        <strain evidence="6 7">ALL</strain>
    </source>
</reference>
<dbReference type="GO" id="GO:0004252">
    <property type="term" value="F:serine-type endopeptidase activity"/>
    <property type="evidence" value="ECO:0007669"/>
    <property type="project" value="InterPro"/>
</dbReference>
<name>A0A4U5N316_STECR</name>
<comment type="similarity">
    <text evidence="2">Belongs to the peptidase S1 family. CLIP subfamily.</text>
</comment>
<dbReference type="InterPro" id="IPR043504">
    <property type="entry name" value="Peptidase_S1_PA_chymotrypsin"/>
</dbReference>
<dbReference type="SMART" id="SM00020">
    <property type="entry name" value="Tryp_SPc"/>
    <property type="match status" value="1"/>
</dbReference>
<feature type="domain" description="Peptidase S1" evidence="5">
    <location>
        <begin position="30"/>
        <end position="280"/>
    </location>
</feature>
<evidence type="ECO:0000256" key="3">
    <source>
        <dbReference type="RuleBase" id="RU363034"/>
    </source>
</evidence>
<dbReference type="PROSITE" id="PS50240">
    <property type="entry name" value="TRYPSIN_DOM"/>
    <property type="match status" value="1"/>
</dbReference>
<dbReference type="InterPro" id="IPR001254">
    <property type="entry name" value="Trypsin_dom"/>
</dbReference>
<dbReference type="AlphaFoldDB" id="A0A4U5N316"/>
<evidence type="ECO:0000256" key="1">
    <source>
        <dbReference type="ARBA" id="ARBA00023157"/>
    </source>
</evidence>
<keyword evidence="3" id="KW-0645">Protease</keyword>
<dbReference type="InterPro" id="IPR009003">
    <property type="entry name" value="Peptidase_S1_PA"/>
</dbReference>
<comment type="caution">
    <text evidence="6">The sequence shown here is derived from an EMBL/GenBank/DDBJ whole genome shotgun (WGS) entry which is preliminary data.</text>
</comment>
<protein>
    <recommendedName>
        <fullName evidence="5">Peptidase S1 domain-containing protein</fullName>
    </recommendedName>
</protein>
<dbReference type="PANTHER" id="PTHR24256">
    <property type="entry name" value="TRYPTASE-RELATED"/>
    <property type="match status" value="1"/>
</dbReference>
<evidence type="ECO:0000256" key="4">
    <source>
        <dbReference type="SAM" id="SignalP"/>
    </source>
</evidence>
<gene>
    <name evidence="6" type="ORF">L596_017899</name>
</gene>
<feature type="chain" id="PRO_5020660124" description="Peptidase S1 domain-containing protein" evidence="4">
    <location>
        <begin position="19"/>
        <end position="286"/>
    </location>
</feature>
<keyword evidence="3" id="KW-0720">Serine protease</keyword>
<dbReference type="OrthoDB" id="6376138at2759"/>